<dbReference type="InterPro" id="IPR036691">
    <property type="entry name" value="Endo/exonu/phosph_ase_sf"/>
</dbReference>
<dbReference type="PANTHER" id="PTHR42834:SF1">
    <property type="entry name" value="ENDONUCLEASE_EXONUCLEASE_PHOSPHATASE FAMILY PROTEIN (AFU_ORTHOLOGUE AFUA_3G09210)"/>
    <property type="match status" value="1"/>
</dbReference>
<evidence type="ECO:0000259" key="1">
    <source>
        <dbReference type="Pfam" id="PF19580"/>
    </source>
</evidence>
<comment type="caution">
    <text evidence="2">The sequence shown here is derived from an EMBL/GenBank/DDBJ whole genome shotgun (WGS) entry which is preliminary data.</text>
</comment>
<accession>A0A3E4ZDF2</accession>
<reference evidence="2 3" key="1">
    <citation type="submission" date="2018-08" db="EMBL/GenBank/DDBJ databases">
        <title>A genome reference for cultivated species of the human gut microbiota.</title>
        <authorList>
            <person name="Zou Y."/>
            <person name="Xue W."/>
            <person name="Luo G."/>
        </authorList>
    </citation>
    <scope>NUCLEOTIDE SEQUENCE [LARGE SCALE GENOMIC DNA]</scope>
    <source>
        <strain evidence="2 3">OM06-2</strain>
    </source>
</reference>
<dbReference type="RefSeq" id="WP_117700786.1">
    <property type="nucleotide sequence ID" value="NZ_CAUDCD010000037.1"/>
</dbReference>
<dbReference type="GO" id="GO:0004527">
    <property type="term" value="F:exonuclease activity"/>
    <property type="evidence" value="ECO:0007669"/>
    <property type="project" value="UniProtKB-KW"/>
</dbReference>
<dbReference type="Gene3D" id="3.60.10.10">
    <property type="entry name" value="Endonuclease/exonuclease/phosphatase"/>
    <property type="match status" value="1"/>
</dbReference>
<dbReference type="Pfam" id="PF19580">
    <property type="entry name" value="Exo_endo_phos_3"/>
    <property type="match status" value="1"/>
</dbReference>
<proteinExistence type="predicted"/>
<dbReference type="SUPFAM" id="SSF56219">
    <property type="entry name" value="DNase I-like"/>
    <property type="match status" value="1"/>
</dbReference>
<dbReference type="PANTHER" id="PTHR42834">
    <property type="entry name" value="ENDONUCLEASE/EXONUCLEASE/PHOSPHATASE FAMILY PROTEIN (AFU_ORTHOLOGUE AFUA_3G09210)"/>
    <property type="match status" value="1"/>
</dbReference>
<feature type="domain" description="Endonuclease/exonuclease/phosphatase" evidence="1">
    <location>
        <begin position="26"/>
        <end position="346"/>
    </location>
</feature>
<dbReference type="GO" id="GO:0004519">
    <property type="term" value="F:endonuclease activity"/>
    <property type="evidence" value="ECO:0007669"/>
    <property type="project" value="UniProtKB-KW"/>
</dbReference>
<gene>
    <name evidence="2" type="ORF">DXB87_03385</name>
</gene>
<keyword evidence="2" id="KW-0378">Hydrolase</keyword>
<evidence type="ECO:0000313" key="2">
    <source>
        <dbReference type="EMBL" id="RGM93079.1"/>
    </source>
</evidence>
<evidence type="ECO:0000313" key="3">
    <source>
        <dbReference type="Proteomes" id="UP000260814"/>
    </source>
</evidence>
<keyword evidence="2" id="KW-0269">Exonuclease</keyword>
<dbReference type="Proteomes" id="UP000260814">
    <property type="component" value="Unassembled WGS sequence"/>
</dbReference>
<keyword evidence="2" id="KW-0255">Endonuclease</keyword>
<name>A0A3E4ZDF2_9BACT</name>
<protein>
    <submittedName>
        <fullName evidence="2">Endonuclease/exonuclease/phosphatase family protein</fullName>
    </submittedName>
</protein>
<dbReference type="EMBL" id="QSTW01000002">
    <property type="protein sequence ID" value="RGM93079.1"/>
    <property type="molecule type" value="Genomic_DNA"/>
</dbReference>
<dbReference type="InterPro" id="IPR005135">
    <property type="entry name" value="Endo/exonuclease/phosphatase"/>
</dbReference>
<sequence>MKHLFTILLTLFSFYASGYAQKPFKVVFYNLENFFDLENDPDVLDDEFTPEGPKKWTKDKYDKKLSNIEKVFFDIAAINKDYPAVIGVCEIENRNVLEDIVATQKLSPANYRIVHYDSPELRGVDAAFMYRPDVLKLEGSKAIRTVIPSLPDFKTRDIVTMWGKIDQEDFFFMVAHWPSRLGGKEASALRRIAVGNQMRHIADSVRALRPSTKVVMMGDFNDDPTDESISGEKGIGAKIKVKEVTPADYYAPFAALLKAGYGTLAYGDAWNIFDNIVVSGNLINEDKDQLKLKKTDNSKFYGHIFKRHYMVQKEGQFKGYPLRTYVGNNFQGGFSDHFPVYIYIGK</sequence>
<organism evidence="2 3">
    <name type="scientific">Phocaeicola plebeius</name>
    <dbReference type="NCBI Taxonomy" id="310297"/>
    <lineage>
        <taxon>Bacteria</taxon>
        <taxon>Pseudomonadati</taxon>
        <taxon>Bacteroidota</taxon>
        <taxon>Bacteroidia</taxon>
        <taxon>Bacteroidales</taxon>
        <taxon>Bacteroidaceae</taxon>
        <taxon>Phocaeicola</taxon>
    </lineage>
</organism>
<keyword evidence="2" id="KW-0540">Nuclease</keyword>
<dbReference type="AlphaFoldDB" id="A0A3E4ZDF2"/>